<accession>A0A8D5UGM3</accession>
<dbReference type="KEGG" id="pabs:JIR001_29990"/>
<dbReference type="EMBL" id="AP024601">
    <property type="protein sequence ID" value="BCU83216.1"/>
    <property type="molecule type" value="Genomic_DNA"/>
</dbReference>
<proteinExistence type="predicted"/>
<protein>
    <submittedName>
        <fullName evidence="2">Uncharacterized protein</fullName>
    </submittedName>
</protein>
<feature type="region of interest" description="Disordered" evidence="1">
    <location>
        <begin position="60"/>
        <end position="80"/>
    </location>
</feature>
<keyword evidence="3" id="KW-1185">Reference proteome</keyword>
<dbReference type="AlphaFoldDB" id="A0A8D5UGM3"/>
<evidence type="ECO:0000313" key="2">
    <source>
        <dbReference type="EMBL" id="BCU83216.1"/>
    </source>
</evidence>
<reference evidence="2" key="2">
    <citation type="journal article" date="2021" name="Microbiol. Resour. Announc.">
        <title>Complete Genome Sequence of Polycladomyces abyssicola JIR-001T, Isolated from Hemipelagic Sediment in Deep Seawater.</title>
        <authorList>
            <person name="Tsubouchi T."/>
            <person name="Kaneko Y."/>
        </authorList>
    </citation>
    <scope>NUCLEOTIDE SEQUENCE</scope>
    <source>
        <strain evidence="2">JIR-001</strain>
    </source>
</reference>
<reference evidence="2" key="1">
    <citation type="journal article" date="2013" name="Int. J. Syst. Evol. Microbiol.">
        <title>Polycladomyces abyssicola gen. nov., sp. nov., a thermophilic filamentous bacterium isolated from hemipelagic sediment.</title>
        <authorList>
            <person name="Tsubouchi T."/>
            <person name="Shimane Y."/>
            <person name="Mori K."/>
            <person name="Usui K."/>
            <person name="Hiraki T."/>
            <person name="Tame A."/>
            <person name="Uematsu K."/>
            <person name="Maruyama T."/>
            <person name="Hatada Y."/>
        </authorList>
    </citation>
    <scope>NUCLEOTIDE SEQUENCE</scope>
    <source>
        <strain evidence="2">JIR-001</strain>
    </source>
</reference>
<organism evidence="2 3">
    <name type="scientific">Polycladomyces abyssicola</name>
    <dbReference type="NCBI Taxonomy" id="1125966"/>
    <lineage>
        <taxon>Bacteria</taxon>
        <taxon>Bacillati</taxon>
        <taxon>Bacillota</taxon>
        <taxon>Bacilli</taxon>
        <taxon>Bacillales</taxon>
        <taxon>Thermoactinomycetaceae</taxon>
        <taxon>Polycladomyces</taxon>
    </lineage>
</organism>
<sequence length="80" mass="9368">MRIWFVMPSVYKESVMVGNAVVSYLPSWKRIHTSFGDGPGRWWIRRENRLLKLGKMIKQHRPGALPPPDIIWDPKKRGPT</sequence>
<dbReference type="Proteomes" id="UP000677436">
    <property type="component" value="Chromosome"/>
</dbReference>
<evidence type="ECO:0000256" key="1">
    <source>
        <dbReference type="SAM" id="MobiDB-lite"/>
    </source>
</evidence>
<evidence type="ECO:0000313" key="3">
    <source>
        <dbReference type="Proteomes" id="UP000677436"/>
    </source>
</evidence>
<name>A0A8D5UGM3_9BACL</name>
<gene>
    <name evidence="2" type="ORF">JIR001_29990</name>
</gene>